<dbReference type="OrthoDB" id="8965015at2"/>
<dbReference type="EMBL" id="LOXM01000262">
    <property type="protein sequence ID" value="KVG55480.1"/>
    <property type="molecule type" value="Genomic_DNA"/>
</dbReference>
<gene>
    <name evidence="1" type="ORF">WJ33_05255</name>
</gene>
<protein>
    <submittedName>
        <fullName evidence="1">Uncharacterized protein</fullName>
    </submittedName>
</protein>
<reference evidence="1 2" key="1">
    <citation type="submission" date="2015-11" db="EMBL/GenBank/DDBJ databases">
        <title>Expanding the genomic diversity of Burkholderia species for the development of highly accurate diagnostics.</title>
        <authorList>
            <person name="Sahl J."/>
            <person name="Keim P."/>
            <person name="Wagner D."/>
        </authorList>
    </citation>
    <scope>NUCLEOTIDE SEQUENCE [LARGE SCALE GENOMIC DNA]</scope>
    <source>
        <strain evidence="1 2">MSMB2036</strain>
    </source>
</reference>
<organism evidence="1 2">
    <name type="scientific">Burkholderia ubonensis</name>
    <dbReference type="NCBI Taxonomy" id="101571"/>
    <lineage>
        <taxon>Bacteria</taxon>
        <taxon>Pseudomonadati</taxon>
        <taxon>Pseudomonadota</taxon>
        <taxon>Betaproteobacteria</taxon>
        <taxon>Burkholderiales</taxon>
        <taxon>Burkholderiaceae</taxon>
        <taxon>Burkholderia</taxon>
        <taxon>Burkholderia cepacia complex</taxon>
    </lineage>
</organism>
<comment type="caution">
    <text evidence="1">The sequence shown here is derived from an EMBL/GenBank/DDBJ whole genome shotgun (WGS) entry which is preliminary data.</text>
</comment>
<accession>A0A103QTU2</accession>
<dbReference type="Proteomes" id="UP000064029">
    <property type="component" value="Unassembled WGS sequence"/>
</dbReference>
<dbReference type="AlphaFoldDB" id="A0A103QTU2"/>
<sequence>MTSRTIPPKGRRLYILDAKDTPVEVFDHDAWSRWMAENELVFRRTVLDESGVMITTRFRGMSDAKSGEALLFVTRVAGMADAQDNQGYAASTLDAALEQHERLLQDIFRKLIGR</sequence>
<evidence type="ECO:0000313" key="2">
    <source>
        <dbReference type="Proteomes" id="UP000064029"/>
    </source>
</evidence>
<dbReference type="RefSeq" id="WP_059758971.1">
    <property type="nucleotide sequence ID" value="NZ_CP013416.1"/>
</dbReference>
<proteinExistence type="predicted"/>
<evidence type="ECO:0000313" key="1">
    <source>
        <dbReference type="EMBL" id="KVG55480.1"/>
    </source>
</evidence>
<name>A0A103QTU2_9BURK</name>